<dbReference type="EMBL" id="MU853762">
    <property type="protein sequence ID" value="KAK3944021.1"/>
    <property type="molecule type" value="Genomic_DNA"/>
</dbReference>
<dbReference type="Proteomes" id="UP001303473">
    <property type="component" value="Unassembled WGS sequence"/>
</dbReference>
<organism evidence="1 2">
    <name type="scientific">Diplogelasinospora grovesii</name>
    <dbReference type="NCBI Taxonomy" id="303347"/>
    <lineage>
        <taxon>Eukaryota</taxon>
        <taxon>Fungi</taxon>
        <taxon>Dikarya</taxon>
        <taxon>Ascomycota</taxon>
        <taxon>Pezizomycotina</taxon>
        <taxon>Sordariomycetes</taxon>
        <taxon>Sordariomycetidae</taxon>
        <taxon>Sordariales</taxon>
        <taxon>Diplogelasinosporaceae</taxon>
        <taxon>Diplogelasinospora</taxon>
    </lineage>
</organism>
<sequence length="96" mass="11020">MATVNPDAPPKLCDYFDYRFNVNYGLEEIGLKESKKKTEIAAVTRRYVESQAVFKQIKACVNNIARRECMPVSNHFVTRPSATAELKKCLLLRRHS</sequence>
<gene>
    <name evidence="1" type="ORF">QBC46DRAFT_252951</name>
</gene>
<dbReference type="AlphaFoldDB" id="A0AAN6NF77"/>
<comment type="caution">
    <text evidence="1">The sequence shown here is derived from an EMBL/GenBank/DDBJ whole genome shotgun (WGS) entry which is preliminary data.</text>
</comment>
<protein>
    <submittedName>
        <fullName evidence="1">Uncharacterized protein</fullName>
    </submittedName>
</protein>
<evidence type="ECO:0000313" key="2">
    <source>
        <dbReference type="Proteomes" id="UP001303473"/>
    </source>
</evidence>
<accession>A0AAN6NF77</accession>
<reference evidence="2" key="1">
    <citation type="journal article" date="2023" name="Mol. Phylogenet. Evol.">
        <title>Genome-scale phylogeny and comparative genomics of the fungal order Sordariales.</title>
        <authorList>
            <person name="Hensen N."/>
            <person name="Bonometti L."/>
            <person name="Westerberg I."/>
            <person name="Brannstrom I.O."/>
            <person name="Guillou S."/>
            <person name="Cros-Aarteil S."/>
            <person name="Calhoun S."/>
            <person name="Haridas S."/>
            <person name="Kuo A."/>
            <person name="Mondo S."/>
            <person name="Pangilinan J."/>
            <person name="Riley R."/>
            <person name="LaButti K."/>
            <person name="Andreopoulos B."/>
            <person name="Lipzen A."/>
            <person name="Chen C."/>
            <person name="Yan M."/>
            <person name="Daum C."/>
            <person name="Ng V."/>
            <person name="Clum A."/>
            <person name="Steindorff A."/>
            <person name="Ohm R.A."/>
            <person name="Martin F."/>
            <person name="Silar P."/>
            <person name="Natvig D.O."/>
            <person name="Lalanne C."/>
            <person name="Gautier V."/>
            <person name="Ament-Velasquez S.L."/>
            <person name="Kruys A."/>
            <person name="Hutchinson M.I."/>
            <person name="Powell A.J."/>
            <person name="Barry K."/>
            <person name="Miller A.N."/>
            <person name="Grigoriev I.V."/>
            <person name="Debuchy R."/>
            <person name="Gladieux P."/>
            <person name="Hiltunen Thoren M."/>
            <person name="Johannesson H."/>
        </authorList>
    </citation>
    <scope>NUCLEOTIDE SEQUENCE [LARGE SCALE GENOMIC DNA]</scope>
    <source>
        <strain evidence="2">CBS 340.73</strain>
    </source>
</reference>
<keyword evidence="2" id="KW-1185">Reference proteome</keyword>
<proteinExistence type="predicted"/>
<name>A0AAN6NF77_9PEZI</name>
<evidence type="ECO:0000313" key="1">
    <source>
        <dbReference type="EMBL" id="KAK3944021.1"/>
    </source>
</evidence>